<dbReference type="PANTHER" id="PTHR11487">
    <property type="entry name" value="THIOESTERASE"/>
    <property type="match status" value="1"/>
</dbReference>
<evidence type="ECO:0000313" key="3">
    <source>
        <dbReference type="EMBL" id="GAA3537688.1"/>
    </source>
</evidence>
<dbReference type="EMBL" id="BAAAZN010000004">
    <property type="protein sequence ID" value="GAA3537688.1"/>
    <property type="molecule type" value="Genomic_DNA"/>
</dbReference>
<sequence length="262" mass="28300">MQQSAEQVEKWVRRFRPAPDARARLVCLPHAGGAAGFFLPVAKALAPEIEVLAIQYPGRQDRRHEPPVDSIGSLAEQIVAVLGQFADRPLAVFGHSMGALIGYEMVLRMAETGPISPMHLFASGRRAPSRYRDEDVRDASDERLVSELHALGGSDPAALTDPEVLAMVLPAIRADYRAVETYRHAPGRTVDCPITVFTGDADPRVSVEEAGAWAEHTTGTADLQVLPGGHFFLREQAATLIETMAEKLAFATLTGPRTGANS</sequence>
<comment type="similarity">
    <text evidence="1">Belongs to the thioesterase family.</text>
</comment>
<comment type="caution">
    <text evidence="3">The sequence shown here is derived from an EMBL/GenBank/DDBJ whole genome shotgun (WGS) entry which is preliminary data.</text>
</comment>
<organism evidence="3 4">
    <name type="scientific">Amycolatopsis ultiminotia</name>
    <dbReference type="NCBI Taxonomy" id="543629"/>
    <lineage>
        <taxon>Bacteria</taxon>
        <taxon>Bacillati</taxon>
        <taxon>Actinomycetota</taxon>
        <taxon>Actinomycetes</taxon>
        <taxon>Pseudonocardiales</taxon>
        <taxon>Pseudonocardiaceae</taxon>
        <taxon>Amycolatopsis</taxon>
    </lineage>
</organism>
<reference evidence="4" key="1">
    <citation type="journal article" date="2019" name="Int. J. Syst. Evol. Microbiol.">
        <title>The Global Catalogue of Microorganisms (GCM) 10K type strain sequencing project: providing services to taxonomists for standard genome sequencing and annotation.</title>
        <authorList>
            <consortium name="The Broad Institute Genomics Platform"/>
            <consortium name="The Broad Institute Genome Sequencing Center for Infectious Disease"/>
            <person name="Wu L."/>
            <person name="Ma J."/>
        </authorList>
    </citation>
    <scope>NUCLEOTIDE SEQUENCE [LARGE SCALE GENOMIC DNA]</scope>
    <source>
        <strain evidence="4">JCM 16898</strain>
    </source>
</reference>
<dbReference type="Gene3D" id="3.40.50.1820">
    <property type="entry name" value="alpha/beta hydrolase"/>
    <property type="match status" value="1"/>
</dbReference>
<evidence type="ECO:0000256" key="1">
    <source>
        <dbReference type="ARBA" id="ARBA00007169"/>
    </source>
</evidence>
<dbReference type="PANTHER" id="PTHR11487:SF0">
    <property type="entry name" value="S-ACYL FATTY ACID SYNTHASE THIOESTERASE, MEDIUM CHAIN"/>
    <property type="match status" value="1"/>
</dbReference>
<dbReference type="Proteomes" id="UP001500689">
    <property type="component" value="Unassembled WGS sequence"/>
</dbReference>
<dbReference type="InterPro" id="IPR001031">
    <property type="entry name" value="Thioesterase"/>
</dbReference>
<dbReference type="RefSeq" id="WP_344858204.1">
    <property type="nucleotide sequence ID" value="NZ_BAAAZN010000004.1"/>
</dbReference>
<evidence type="ECO:0000313" key="4">
    <source>
        <dbReference type="Proteomes" id="UP001500689"/>
    </source>
</evidence>
<dbReference type="Pfam" id="PF00975">
    <property type="entry name" value="Thioesterase"/>
    <property type="match status" value="1"/>
</dbReference>
<proteinExistence type="inferred from homology"/>
<keyword evidence="4" id="KW-1185">Reference proteome</keyword>
<accession>A0ABP6VL87</accession>
<evidence type="ECO:0000259" key="2">
    <source>
        <dbReference type="Pfam" id="PF00975"/>
    </source>
</evidence>
<gene>
    <name evidence="3" type="ORF">GCM10022222_21650</name>
</gene>
<dbReference type="SUPFAM" id="SSF53474">
    <property type="entry name" value="alpha/beta-Hydrolases"/>
    <property type="match status" value="1"/>
</dbReference>
<dbReference type="InterPro" id="IPR029058">
    <property type="entry name" value="AB_hydrolase_fold"/>
</dbReference>
<protein>
    <submittedName>
        <fullName evidence="3">Alpha/beta fold hydrolase</fullName>
    </submittedName>
</protein>
<keyword evidence="3" id="KW-0378">Hydrolase</keyword>
<dbReference type="InterPro" id="IPR012223">
    <property type="entry name" value="TEII"/>
</dbReference>
<feature type="domain" description="Thioesterase" evidence="2">
    <location>
        <begin position="24"/>
        <end position="247"/>
    </location>
</feature>
<dbReference type="GO" id="GO:0016787">
    <property type="term" value="F:hydrolase activity"/>
    <property type="evidence" value="ECO:0007669"/>
    <property type="project" value="UniProtKB-KW"/>
</dbReference>
<name>A0ABP6VL87_9PSEU</name>